<dbReference type="RefSeq" id="WP_211976571.1">
    <property type="nucleotide sequence ID" value="NZ_CBFHAM010000100.1"/>
</dbReference>
<dbReference type="Gene3D" id="3.55.50.30">
    <property type="match status" value="1"/>
</dbReference>
<reference evidence="4 5" key="1">
    <citation type="submission" date="2021-04" db="EMBL/GenBank/DDBJ databases">
        <title>Chitinophaga sp. nov., isolated from the rhizosphere soil.</title>
        <authorList>
            <person name="He S."/>
        </authorList>
    </citation>
    <scope>NUCLEOTIDE SEQUENCE [LARGE SCALE GENOMIC DNA]</scope>
    <source>
        <strain evidence="4 5">2R12</strain>
    </source>
</reference>
<name>A0ABS5J868_9BACT</name>
<keyword evidence="1" id="KW-0812">Transmembrane</keyword>
<dbReference type="Pfam" id="PF04773">
    <property type="entry name" value="FecR"/>
    <property type="match status" value="1"/>
</dbReference>
<evidence type="ECO:0000313" key="4">
    <source>
        <dbReference type="EMBL" id="MBS0031406.1"/>
    </source>
</evidence>
<dbReference type="InterPro" id="IPR012373">
    <property type="entry name" value="Ferrdict_sens_TM"/>
</dbReference>
<dbReference type="PANTHER" id="PTHR30273:SF2">
    <property type="entry name" value="PROTEIN FECR"/>
    <property type="match status" value="1"/>
</dbReference>
<comment type="caution">
    <text evidence="4">The sequence shown here is derived from an EMBL/GenBank/DDBJ whole genome shotgun (WGS) entry which is preliminary data.</text>
</comment>
<dbReference type="PANTHER" id="PTHR30273">
    <property type="entry name" value="PERIPLASMIC SIGNAL SENSOR AND SIGMA FACTOR ACTIVATOR FECR-RELATED"/>
    <property type="match status" value="1"/>
</dbReference>
<keyword evidence="1" id="KW-1133">Transmembrane helix</keyword>
<organism evidence="4 5">
    <name type="scientific">Chitinophaga hostae</name>
    <dbReference type="NCBI Taxonomy" id="2831022"/>
    <lineage>
        <taxon>Bacteria</taxon>
        <taxon>Pseudomonadati</taxon>
        <taxon>Bacteroidota</taxon>
        <taxon>Chitinophagia</taxon>
        <taxon>Chitinophagales</taxon>
        <taxon>Chitinophagaceae</taxon>
        <taxon>Chitinophaga</taxon>
    </lineage>
</organism>
<protein>
    <submittedName>
        <fullName evidence="4">FecR domain-containing protein</fullName>
    </submittedName>
</protein>
<dbReference type="Gene3D" id="2.60.120.1440">
    <property type="match status" value="1"/>
</dbReference>
<accession>A0ABS5J868</accession>
<proteinExistence type="predicted"/>
<dbReference type="PIRSF" id="PIRSF018266">
    <property type="entry name" value="FecR"/>
    <property type="match status" value="1"/>
</dbReference>
<dbReference type="Proteomes" id="UP000676386">
    <property type="component" value="Unassembled WGS sequence"/>
</dbReference>
<feature type="transmembrane region" description="Helical" evidence="1">
    <location>
        <begin position="75"/>
        <end position="95"/>
    </location>
</feature>
<evidence type="ECO:0000259" key="3">
    <source>
        <dbReference type="Pfam" id="PF16344"/>
    </source>
</evidence>
<evidence type="ECO:0000313" key="5">
    <source>
        <dbReference type="Proteomes" id="UP000676386"/>
    </source>
</evidence>
<dbReference type="InterPro" id="IPR006860">
    <property type="entry name" value="FecR"/>
</dbReference>
<keyword evidence="1" id="KW-0472">Membrane</keyword>
<evidence type="ECO:0000256" key="1">
    <source>
        <dbReference type="SAM" id="Phobius"/>
    </source>
</evidence>
<sequence>MIDPQTWQRYIDNTGTAEERKAVLQWLQMQDDPALESLLEQDWQPDAAPMPAAIAKVLDQQLSHLMPSRRPRTLLYLKWLSAACIALLAGGLLWLQRPAKTALPLAPPQRITNMLTHVRKLTLTDGSLVWLAPGSCIEVPDNYNVTARHITLTGEAYFEVAPHAAPFQVDAGGLTATVLGTHFNIEAYEDENTTRLALSAGKISVRLSLQQQRDSTLVLTPGIKLSYKRSLQSFNTRTFSPEKEADWKRGAFVLEDVPPAAVFGRLENRYHKKIMAGSRDFKAARFTATYNQETLTDILRNMSFIYGFTYRETRDTVFIY</sequence>
<dbReference type="Pfam" id="PF16344">
    <property type="entry name" value="FecR_C"/>
    <property type="match status" value="1"/>
</dbReference>
<evidence type="ECO:0000259" key="2">
    <source>
        <dbReference type="Pfam" id="PF04773"/>
    </source>
</evidence>
<keyword evidence="5" id="KW-1185">Reference proteome</keyword>
<feature type="domain" description="FecR protein" evidence="2">
    <location>
        <begin position="119"/>
        <end position="203"/>
    </location>
</feature>
<gene>
    <name evidence="4" type="ORF">KE626_29015</name>
</gene>
<dbReference type="InterPro" id="IPR032508">
    <property type="entry name" value="FecR_C"/>
</dbReference>
<dbReference type="EMBL" id="JAGTXB010000022">
    <property type="protein sequence ID" value="MBS0031406.1"/>
    <property type="molecule type" value="Genomic_DNA"/>
</dbReference>
<feature type="domain" description="Protein FecR C-terminal" evidence="3">
    <location>
        <begin position="252"/>
        <end position="319"/>
    </location>
</feature>